<protein>
    <submittedName>
        <fullName evidence="1">Uncharacterized protein</fullName>
    </submittedName>
</protein>
<evidence type="ECO:0000313" key="2">
    <source>
        <dbReference type="Proteomes" id="UP000001007"/>
    </source>
</evidence>
<name>Q8KE00_CHLTE</name>
<dbReference type="AlphaFoldDB" id="Q8KE00"/>
<dbReference type="KEGG" id="cte:CT0894"/>
<organism evidence="1 2">
    <name type="scientific">Chlorobaculum tepidum (strain ATCC 49652 / DSM 12025 / NBRC 103806 / TLS)</name>
    <name type="common">Chlorobium tepidum</name>
    <dbReference type="NCBI Taxonomy" id="194439"/>
    <lineage>
        <taxon>Bacteria</taxon>
        <taxon>Pseudomonadati</taxon>
        <taxon>Chlorobiota</taxon>
        <taxon>Chlorobiia</taxon>
        <taxon>Chlorobiales</taxon>
        <taxon>Chlorobiaceae</taxon>
        <taxon>Chlorobaculum</taxon>
    </lineage>
</organism>
<dbReference type="STRING" id="194439.CT0894"/>
<reference evidence="1 2" key="1">
    <citation type="journal article" date="2002" name="Proc. Natl. Acad. Sci. U.S.A.">
        <title>The complete genome sequence of Chlorobium tepidum TLS, a photosynthetic, anaerobic, green-sulfur bacterium.</title>
        <authorList>
            <person name="Eisen J.A."/>
            <person name="Nelson K.E."/>
            <person name="Paulsen I.T."/>
            <person name="Heidelberg J.F."/>
            <person name="Wu M."/>
            <person name="Dodson R.J."/>
            <person name="Deboy R."/>
            <person name="Gwinn M.L."/>
            <person name="Nelson W.C."/>
            <person name="Haft D.H."/>
            <person name="Hickey E.K."/>
            <person name="Peterson J.D."/>
            <person name="Durkin A.S."/>
            <person name="Kolonay J.L."/>
            <person name="Yang F."/>
            <person name="Holt I."/>
            <person name="Umayam L.A."/>
            <person name="Mason T."/>
            <person name="Brenner M."/>
            <person name="Shea T.P."/>
            <person name="Parksey D."/>
            <person name="Nierman W.C."/>
            <person name="Feldblyum T.V."/>
            <person name="Hansen C.L."/>
            <person name="Craven M.B."/>
            <person name="Radune D."/>
            <person name="Vamathevan J."/>
            <person name="Khouri H."/>
            <person name="White O."/>
            <person name="Gruber T.M."/>
            <person name="Ketchum K.A."/>
            <person name="Venter J.C."/>
            <person name="Tettelin H."/>
            <person name="Bryant D.A."/>
            <person name="Fraser C.M."/>
        </authorList>
    </citation>
    <scope>NUCLEOTIDE SEQUENCE [LARGE SCALE GENOMIC DNA]</scope>
    <source>
        <strain evidence="2">ATCC 49652 / DSM 12025 / NBRC 103806 / TLS</strain>
    </source>
</reference>
<proteinExistence type="predicted"/>
<keyword evidence="2" id="KW-1185">Reference proteome</keyword>
<evidence type="ECO:0000313" key="1">
    <source>
        <dbReference type="EMBL" id="AAM72129.1"/>
    </source>
</evidence>
<dbReference type="EnsemblBacteria" id="AAM72129">
    <property type="protein sequence ID" value="AAM72129"/>
    <property type="gene ID" value="CT0894"/>
</dbReference>
<gene>
    <name evidence="1" type="ordered locus">CT0894</name>
</gene>
<dbReference type="HOGENOM" id="CLU_3381224_0_0_10"/>
<dbReference type="Proteomes" id="UP000001007">
    <property type="component" value="Chromosome"/>
</dbReference>
<sequence length="33" mass="3619">MTPVSANAPEELREAVDLRGCLHYLCISAMISQ</sequence>
<accession>Q8KE00</accession>
<dbReference type="EMBL" id="AE006470">
    <property type="protein sequence ID" value="AAM72129.1"/>
    <property type="molecule type" value="Genomic_DNA"/>
</dbReference>